<evidence type="ECO:0000313" key="3">
    <source>
        <dbReference type="Proteomes" id="UP000095672"/>
    </source>
</evidence>
<dbReference type="PANTHER" id="PTHR37691:SF1">
    <property type="entry name" value="BLR3518 PROTEIN"/>
    <property type="match status" value="1"/>
</dbReference>
<dbReference type="RefSeq" id="WP_226999876.1">
    <property type="nucleotide sequence ID" value="NZ_CP014143.1"/>
</dbReference>
<dbReference type="KEGG" id="micc:AUP74_00599"/>
<evidence type="ECO:0000256" key="1">
    <source>
        <dbReference type="SAM" id="SignalP"/>
    </source>
</evidence>
<sequence length="185" mass="19761" precursor="true">MRPGIPTLTMICRSALALLAGFAMSVNAAEFSTGPVIEGYGPVANIKQTRPLSGQESFKVAFDAAEAGGQEKANRKFESLARFLNMQARAGIDPKQIQLALVVHGKAGFDLLNEAAYKEKFGGVNPNAPLLAKLAENNVRVIICGQSAAYHEIDAEDLFPNVEVALSAMTAHALLQQQGYTVNPF</sequence>
<organism evidence="2 3">
    <name type="scientific">Microbulbifer aggregans</name>
    <dbReference type="NCBI Taxonomy" id="1769779"/>
    <lineage>
        <taxon>Bacteria</taxon>
        <taxon>Pseudomonadati</taxon>
        <taxon>Pseudomonadota</taxon>
        <taxon>Gammaproteobacteria</taxon>
        <taxon>Cellvibrionales</taxon>
        <taxon>Microbulbiferaceae</taxon>
        <taxon>Microbulbifer</taxon>
    </lineage>
</organism>
<protein>
    <submittedName>
        <fullName evidence="2">DsrE/DsrF-like family protein</fullName>
    </submittedName>
</protein>
<dbReference type="STRING" id="1769779.AUP74_00599"/>
<keyword evidence="3" id="KW-1185">Reference proteome</keyword>
<feature type="signal peptide" evidence="1">
    <location>
        <begin position="1"/>
        <end position="28"/>
    </location>
</feature>
<dbReference type="PATRIC" id="fig|1769779.3.peg.608"/>
<dbReference type="SUPFAM" id="SSF75169">
    <property type="entry name" value="DsrEFH-like"/>
    <property type="match status" value="1"/>
</dbReference>
<dbReference type="EMBL" id="CP014143">
    <property type="protein sequence ID" value="AOS96069.1"/>
    <property type="molecule type" value="Genomic_DNA"/>
</dbReference>
<dbReference type="Proteomes" id="UP000095672">
    <property type="component" value="Chromosome"/>
</dbReference>
<dbReference type="InterPro" id="IPR003787">
    <property type="entry name" value="Sulphur_relay_DsrE/F-like"/>
</dbReference>
<keyword evidence="1" id="KW-0732">Signal</keyword>
<accession>A0A1C9W4I9</accession>
<gene>
    <name evidence="2" type="ORF">AUP74_00599</name>
</gene>
<dbReference type="Gene3D" id="3.40.1260.10">
    <property type="entry name" value="DsrEFH-like"/>
    <property type="match status" value="1"/>
</dbReference>
<feature type="chain" id="PRO_5008895386" evidence="1">
    <location>
        <begin position="29"/>
        <end position="185"/>
    </location>
</feature>
<reference evidence="3" key="1">
    <citation type="submission" date="2016-01" db="EMBL/GenBank/DDBJ databases">
        <title>Complete genome sequence of Microbulbifer sp. CCB-MM1, a halophile isolated from Matang Mangrove Forest, Perak.</title>
        <authorList>
            <person name="Moh T.H."/>
            <person name="Dinesh B."/>
            <person name="Lau N.-S."/>
            <person name="Go F."/>
            <person name="Alexander Chong S.-C."/>
        </authorList>
    </citation>
    <scope>NUCLEOTIDE SEQUENCE [LARGE SCALE GENOMIC DNA]</scope>
    <source>
        <strain evidence="3">CCB-MM1</strain>
    </source>
</reference>
<name>A0A1C9W4I9_9GAMM</name>
<dbReference type="InterPro" id="IPR027396">
    <property type="entry name" value="DsrEFH-like"/>
</dbReference>
<dbReference type="PANTHER" id="PTHR37691">
    <property type="entry name" value="BLR3518 PROTEIN"/>
    <property type="match status" value="1"/>
</dbReference>
<dbReference type="Pfam" id="PF02635">
    <property type="entry name" value="DsrE"/>
    <property type="match status" value="1"/>
</dbReference>
<evidence type="ECO:0000313" key="2">
    <source>
        <dbReference type="EMBL" id="AOS96069.1"/>
    </source>
</evidence>
<dbReference type="AlphaFoldDB" id="A0A1C9W4I9"/>
<proteinExistence type="predicted"/>